<name>A0A1F7U5B7_9BACT</name>
<accession>A0A1F7U5B7</accession>
<organism evidence="4 5">
    <name type="scientific">Candidatus Uhrbacteria bacterium RIFCSPHIGHO2_02_FULL_57_19</name>
    <dbReference type="NCBI Taxonomy" id="1802391"/>
    <lineage>
        <taxon>Bacteria</taxon>
        <taxon>Candidatus Uhriibacteriota</taxon>
    </lineage>
</organism>
<dbReference type="Pfam" id="PF00454">
    <property type="entry name" value="PI3_PI4_kinase"/>
    <property type="match status" value="1"/>
</dbReference>
<evidence type="ECO:0000313" key="5">
    <source>
        <dbReference type="Proteomes" id="UP000176303"/>
    </source>
</evidence>
<comment type="caution">
    <text evidence="4">The sequence shown here is derived from an EMBL/GenBank/DDBJ whole genome shotgun (WGS) entry which is preliminary data.</text>
</comment>
<feature type="domain" description="PI3K/PI4K catalytic" evidence="3">
    <location>
        <begin position="253"/>
        <end position="302"/>
    </location>
</feature>
<dbReference type="STRING" id="1802391.A3D72_03000"/>
<sequence length="391" mass="44564">MARKNQNIHLRSSETTAPESLAADTFTETTKVEKMVAARPEKPRIEKWQYLEQKEIVKQSLILDDELARALVSAYTEQGNFDRVERLKIRLTEERELREGATTELMKIRDRKDADETAYRAAVVIKTKKEKKERLEEIEERGDLVVRNEVIKIEVGVEGARRHEAVFKPRDGEPLRYADDKLLGTVTGDQEPRGYLREWLAGFVAKALEREELVPPTVIREVGERIGSVQKWVDGELASEGKNWILKSKPDDLEALAALDYILEIRDRHKANFFIDEKGRVTAIDHGLTLSIEEGHSIRSFPLRLYGEKEISPSLRSLLESILSSEPRRLALQKAFNFAFGDEGTPLFGRFSQRVRELTKNGMFPKYELSATGDKNAFGLDIDSAENPQIG</sequence>
<dbReference type="InterPro" id="IPR036940">
    <property type="entry name" value="PI3/4_kinase_cat_sf"/>
</dbReference>
<evidence type="ECO:0000256" key="2">
    <source>
        <dbReference type="SAM" id="MobiDB-lite"/>
    </source>
</evidence>
<dbReference type="Proteomes" id="UP000176303">
    <property type="component" value="Unassembled WGS sequence"/>
</dbReference>
<keyword evidence="1" id="KW-0175">Coiled coil</keyword>
<dbReference type="InterPro" id="IPR000403">
    <property type="entry name" value="PI3/4_kinase_cat_dom"/>
</dbReference>
<evidence type="ECO:0000256" key="1">
    <source>
        <dbReference type="SAM" id="Coils"/>
    </source>
</evidence>
<gene>
    <name evidence="4" type="ORF">A3D72_03000</name>
</gene>
<evidence type="ECO:0000259" key="3">
    <source>
        <dbReference type="Pfam" id="PF00454"/>
    </source>
</evidence>
<evidence type="ECO:0000313" key="4">
    <source>
        <dbReference type="EMBL" id="OGL72887.1"/>
    </source>
</evidence>
<protein>
    <recommendedName>
        <fullName evidence="3">PI3K/PI4K catalytic domain-containing protein</fullName>
    </recommendedName>
</protein>
<reference evidence="4 5" key="1">
    <citation type="journal article" date="2016" name="Nat. Commun.">
        <title>Thousands of microbial genomes shed light on interconnected biogeochemical processes in an aquifer system.</title>
        <authorList>
            <person name="Anantharaman K."/>
            <person name="Brown C.T."/>
            <person name="Hug L.A."/>
            <person name="Sharon I."/>
            <person name="Castelle C.J."/>
            <person name="Probst A.J."/>
            <person name="Thomas B.C."/>
            <person name="Singh A."/>
            <person name="Wilkins M.J."/>
            <person name="Karaoz U."/>
            <person name="Brodie E.L."/>
            <person name="Williams K.H."/>
            <person name="Hubbard S.S."/>
            <person name="Banfield J.F."/>
        </authorList>
    </citation>
    <scope>NUCLEOTIDE SEQUENCE [LARGE SCALE GENOMIC DNA]</scope>
</reference>
<feature type="region of interest" description="Disordered" evidence="2">
    <location>
        <begin position="1"/>
        <end position="26"/>
    </location>
</feature>
<dbReference type="InterPro" id="IPR011009">
    <property type="entry name" value="Kinase-like_dom_sf"/>
</dbReference>
<dbReference type="SUPFAM" id="SSF56112">
    <property type="entry name" value="Protein kinase-like (PK-like)"/>
    <property type="match status" value="1"/>
</dbReference>
<proteinExistence type="predicted"/>
<feature type="compositionally biased region" description="Polar residues" evidence="2">
    <location>
        <begin position="1"/>
        <end position="18"/>
    </location>
</feature>
<dbReference type="EMBL" id="MGDZ01000046">
    <property type="protein sequence ID" value="OGL72887.1"/>
    <property type="molecule type" value="Genomic_DNA"/>
</dbReference>
<dbReference type="AlphaFoldDB" id="A0A1F7U5B7"/>
<dbReference type="Gene3D" id="1.10.1070.11">
    <property type="entry name" value="Phosphatidylinositol 3-/4-kinase, catalytic domain"/>
    <property type="match status" value="1"/>
</dbReference>
<feature type="coiled-coil region" evidence="1">
    <location>
        <begin position="84"/>
        <end position="141"/>
    </location>
</feature>